<feature type="compositionally biased region" description="Acidic residues" evidence="3">
    <location>
        <begin position="1394"/>
        <end position="1421"/>
    </location>
</feature>
<accession>A0A9D4THH8</accession>
<evidence type="ECO:0000256" key="1">
    <source>
        <dbReference type="ARBA" id="ARBA00004496"/>
    </source>
</evidence>
<feature type="region of interest" description="Disordered" evidence="3">
    <location>
        <begin position="1274"/>
        <end position="1301"/>
    </location>
</feature>
<evidence type="ECO:0000256" key="2">
    <source>
        <dbReference type="ARBA" id="ARBA00022490"/>
    </source>
</evidence>
<dbReference type="Pfam" id="PF13086">
    <property type="entry name" value="AAA_11"/>
    <property type="match status" value="1"/>
</dbReference>
<dbReference type="Proteomes" id="UP001055712">
    <property type="component" value="Unassembled WGS sequence"/>
</dbReference>
<dbReference type="InterPro" id="IPR047187">
    <property type="entry name" value="SF1_C_Upf1"/>
</dbReference>
<reference evidence="6" key="2">
    <citation type="submission" date="2020-11" db="EMBL/GenBank/DDBJ databases">
        <authorList>
            <person name="Cecchin M."/>
            <person name="Marcolungo L."/>
            <person name="Rossato M."/>
            <person name="Girolomoni L."/>
            <person name="Cosentino E."/>
            <person name="Cuine S."/>
            <person name="Li-Beisson Y."/>
            <person name="Delledonne M."/>
            <person name="Ballottari M."/>
        </authorList>
    </citation>
    <scope>NUCLEOTIDE SEQUENCE</scope>
    <source>
        <strain evidence="6">211/11P</strain>
        <tissue evidence="6">Whole cell</tissue>
    </source>
</reference>
<name>A0A9D4THH8_CHLVU</name>
<feature type="domain" description="DNA2/NAM7 helicase-like C-terminal" evidence="5">
    <location>
        <begin position="1408"/>
        <end position="1587"/>
    </location>
</feature>
<organism evidence="6 7">
    <name type="scientific">Chlorella vulgaris</name>
    <name type="common">Green alga</name>
    <dbReference type="NCBI Taxonomy" id="3077"/>
    <lineage>
        <taxon>Eukaryota</taxon>
        <taxon>Viridiplantae</taxon>
        <taxon>Chlorophyta</taxon>
        <taxon>core chlorophytes</taxon>
        <taxon>Trebouxiophyceae</taxon>
        <taxon>Chlorellales</taxon>
        <taxon>Chlorellaceae</taxon>
        <taxon>Chlorella clade</taxon>
        <taxon>Chlorella</taxon>
    </lineage>
</organism>
<feature type="compositionally biased region" description="Basic and acidic residues" evidence="3">
    <location>
        <begin position="1323"/>
        <end position="1335"/>
    </location>
</feature>
<dbReference type="PANTHER" id="PTHR45418:SF1">
    <property type="entry name" value="CANCER_TESTIS ANTIGEN 55"/>
    <property type="match status" value="1"/>
</dbReference>
<protein>
    <recommendedName>
        <fullName evidence="8">RNA helicase</fullName>
    </recommendedName>
</protein>
<comment type="caution">
    <text evidence="6">The sequence shown here is derived from an EMBL/GenBank/DDBJ whole genome shotgun (WGS) entry which is preliminary data.</text>
</comment>
<feature type="region of interest" description="Disordered" evidence="3">
    <location>
        <begin position="297"/>
        <end position="329"/>
    </location>
</feature>
<dbReference type="CDD" id="cd18808">
    <property type="entry name" value="SF1_C_Upf1"/>
    <property type="match status" value="1"/>
</dbReference>
<dbReference type="InterPro" id="IPR027417">
    <property type="entry name" value="P-loop_NTPase"/>
</dbReference>
<feature type="region of interest" description="Disordered" evidence="3">
    <location>
        <begin position="1315"/>
        <end position="1350"/>
    </location>
</feature>
<dbReference type="GO" id="GO:0004386">
    <property type="term" value="F:helicase activity"/>
    <property type="evidence" value="ECO:0007669"/>
    <property type="project" value="InterPro"/>
</dbReference>
<keyword evidence="7" id="KW-1185">Reference proteome</keyword>
<feature type="compositionally biased region" description="Acidic residues" evidence="3">
    <location>
        <begin position="1371"/>
        <end position="1385"/>
    </location>
</feature>
<feature type="compositionally biased region" description="Low complexity" evidence="3">
    <location>
        <begin position="82"/>
        <end position="91"/>
    </location>
</feature>
<evidence type="ECO:0000259" key="4">
    <source>
        <dbReference type="Pfam" id="PF13086"/>
    </source>
</evidence>
<feature type="region of interest" description="Disordered" evidence="3">
    <location>
        <begin position="1"/>
        <end position="40"/>
    </location>
</feature>
<feature type="region of interest" description="Disordered" evidence="3">
    <location>
        <begin position="1363"/>
        <end position="1424"/>
    </location>
</feature>
<reference evidence="6" key="1">
    <citation type="journal article" date="2019" name="Plant J.">
        <title>Chlorella vulgaris genome assembly and annotation reveals the molecular basis for metabolic acclimation to high light conditions.</title>
        <authorList>
            <person name="Cecchin M."/>
            <person name="Marcolungo L."/>
            <person name="Rossato M."/>
            <person name="Girolomoni L."/>
            <person name="Cosentino E."/>
            <person name="Cuine S."/>
            <person name="Li-Beisson Y."/>
            <person name="Delledonne M."/>
            <person name="Ballottari M."/>
        </authorList>
    </citation>
    <scope>NUCLEOTIDE SEQUENCE</scope>
    <source>
        <strain evidence="6">211/11P</strain>
    </source>
</reference>
<dbReference type="EMBL" id="SIDB01000011">
    <property type="protein sequence ID" value="KAI3425782.1"/>
    <property type="molecule type" value="Genomic_DNA"/>
</dbReference>
<evidence type="ECO:0000256" key="3">
    <source>
        <dbReference type="SAM" id="MobiDB-lite"/>
    </source>
</evidence>
<dbReference type="InterPro" id="IPR041679">
    <property type="entry name" value="DNA2/NAM7-like_C"/>
</dbReference>
<dbReference type="Pfam" id="PF13087">
    <property type="entry name" value="AAA_12"/>
    <property type="match status" value="1"/>
</dbReference>
<proteinExistence type="predicted"/>
<sequence length="1695" mass="178014">MHPQLPIRPMMMMPPMGLPPPPQGRTGPSSGFEPPAYFPSPIANDGHAIASPSFLHSAPAPVVQQGLPRDPWGVGSQEEPESSAAAPAAAVPAAAQSGRAAAAAPGQPAAAGPAAGIEAVAAAGLEGQGRLRLQPQYEVGRTAPAELHSQDMLYARDAAQHRLQQLYPRLPPLVRAWLMHRLIAWLTLVDKEARVRIKSNIVLPLASAVAACDTLALASTHDVVEQTASLLEDLRHRFMAGEDLRDTVARHLVIDIGTKRHSKYVAQVATAKVAGAETLEAQVMQLVLDPSLAALNTNPANGGAQQAQALPPPQQPAPTRGALSQPPEPLRQLFLGGDGGKLLEQLLRHALTKDALPVAAALAPWRPDEATVCQQQQQQLPLSVSPDVDFGTVCVASLDAEALQASAASVAAGLPRGGGRAQAASAGSVLDLLHLSAAAGGAGGSGLRHLGGASGSSNASTGAAMQPVSTAAPVLHYRQIVVDNKSEAAAGPPGATDIWLLGGMAAPSFPHTFTVLDDACLFWLDGHQAVRLAPKQQHTITVALSSADCAARQQESGIMQQLLLLIFAVPLGSAASQALAAIHGVAMTDVFGAAAGAGGGPVLAAQAGLQAAGALAGSYRLFAVVRRVTVALIDRPADLAAQLLDVDAKPFISDRLRRLFDDWPSASCLSAVPAAVEQLLETGDFHESYAQVELPPSASQKGLGLAAALDTALSGLLEAPLLLRYSRLLVLEEEAMERDICRYDAWHVRLRLAVFAGSTSRYHLLSLTPHGTGSGTADQRRGTSVYRGPAVELLQPGGVAGVGAAPSSAPLYVLAVLDVPGLPEGRPGLLTGDAVYLRTAHQPQREIVALVAATEGSSCFLLMPLQFWQLCDVAPLVPMLRTAEGSCGGPGLLDGLVHVRFGFNRVALRSMQHAVAIAAGKQQDPHTCWVPSLLTPFQPRAAGMRSREQEVGDQALRARLKLLQPQADEVAATAAALAERGKQKLNAEQRHTVAAVLCGAGRAFPFALNGPPGTGKTVTLVECALQIMQAYPHARLLLCAPQNYSADLMCSAMAAGGIKQGQMLRLNDPRRPVFTVKDDVLPFCCFSEHTRMFSLPAEVSTPRVIVATCGAAGMLLQEPHTADPVSFTHVLIDEAGQALLPEALIPLSLLMPASSAGQVGVAAAGVAAAEHKGWGAVLCGDPRQLGPVVRSHAAAAAGLTTSLLEVCIGHHSACAYEVMRMGRVPPTAMLVRNYRSHARLLELPSKLFYKSSLQAAADPQSVLPPRWQELQVEAGSHGWQGGRASAGQLPHTAHQTAGGTTSDQHAAVLGAFGQSQQPAISAEEAKAGKTAEHDAPTTPAEEDEEEEVALGPADAEVAGAAPWEGQQGEQNLEEEEREEDAEVENWDEKAGQDADYDEEEDDDDEDEEEEEEEDHVTEEDTGASLLFYGVRGQQMREGDAPSYFNPLEASSVVSLVSGLLGSGAGVQPDDIGVMATYRKQVQKIRLLLRQRGLGSIRVGTVDDYQGQEERIIFISTTLSKPESLPSVATAPQPPSVPMSGAAFAASDAHESGGQEAGADRNLGFWRNPKRFNVAITRAKALLVVVGHPAVLLEDSSWRELLRYCFSNGAYRGAGSDSLRQRFRVDVGAAAGALPDLPAGDEGAPAEADDWELQRAINQLAELALLGGGHADQLFPDSLDEMYAAALDEAPFRVVL</sequence>
<evidence type="ECO:0000313" key="7">
    <source>
        <dbReference type="Proteomes" id="UP001055712"/>
    </source>
</evidence>
<feature type="compositionally biased region" description="Low complexity" evidence="3">
    <location>
        <begin position="298"/>
        <end position="309"/>
    </location>
</feature>
<dbReference type="GO" id="GO:0005737">
    <property type="term" value="C:cytoplasm"/>
    <property type="evidence" value="ECO:0007669"/>
    <property type="project" value="UniProtKB-SubCell"/>
</dbReference>
<dbReference type="OrthoDB" id="6513042at2759"/>
<feature type="domain" description="DNA2/NAM7 helicase helicase" evidence="4">
    <location>
        <begin position="984"/>
        <end position="1070"/>
    </location>
</feature>
<keyword evidence="2" id="KW-0963">Cytoplasm</keyword>
<feature type="compositionally biased region" description="Low complexity" evidence="3">
    <location>
        <begin position="1"/>
        <end position="15"/>
    </location>
</feature>
<dbReference type="SUPFAM" id="SSF52540">
    <property type="entry name" value="P-loop containing nucleoside triphosphate hydrolases"/>
    <property type="match status" value="1"/>
</dbReference>
<dbReference type="PANTHER" id="PTHR45418">
    <property type="entry name" value="CANCER/TESTIS ANTIGEN 55"/>
    <property type="match status" value="1"/>
</dbReference>
<dbReference type="Gene3D" id="3.40.50.300">
    <property type="entry name" value="P-loop containing nucleotide triphosphate hydrolases"/>
    <property type="match status" value="2"/>
</dbReference>
<comment type="subcellular location">
    <subcellularLocation>
        <location evidence="1">Cytoplasm</location>
    </subcellularLocation>
</comment>
<dbReference type="InterPro" id="IPR041677">
    <property type="entry name" value="DNA2/NAM7_AAA_11"/>
</dbReference>
<evidence type="ECO:0008006" key="8">
    <source>
        <dbReference type="Google" id="ProtNLM"/>
    </source>
</evidence>
<evidence type="ECO:0000259" key="5">
    <source>
        <dbReference type="Pfam" id="PF13087"/>
    </source>
</evidence>
<evidence type="ECO:0000313" key="6">
    <source>
        <dbReference type="EMBL" id="KAI3425782.1"/>
    </source>
</evidence>
<gene>
    <name evidence="6" type="ORF">D9Q98_007757</name>
</gene>
<feature type="region of interest" description="Disordered" evidence="3">
    <location>
        <begin position="64"/>
        <end position="91"/>
    </location>
</feature>